<dbReference type="GeneID" id="37058172"/>
<dbReference type="AlphaFoldDB" id="A0A317UYG7"/>
<dbReference type="Proteomes" id="UP000246171">
    <property type="component" value="Unassembled WGS sequence"/>
</dbReference>
<reference evidence="2" key="1">
    <citation type="submission" date="2016-12" db="EMBL/GenBank/DDBJ databases">
        <title>The genomes of Aspergillus section Nigri reveals drivers in fungal speciation.</title>
        <authorList>
            <consortium name="DOE Joint Genome Institute"/>
            <person name="Vesth T.C."/>
            <person name="Nybo J."/>
            <person name="Theobald S."/>
            <person name="Brandl J."/>
            <person name="Frisvad J.C."/>
            <person name="Nielsen K.F."/>
            <person name="Lyhne E.K."/>
            <person name="Kogle M.E."/>
            <person name="Kuo A."/>
            <person name="Riley R."/>
            <person name="Clum A."/>
            <person name="Nolan M."/>
            <person name="Lipzen A."/>
            <person name="Salamov A."/>
            <person name="Henrissat B."/>
            <person name="Wiebenga A."/>
            <person name="De vries R.P."/>
            <person name="Grigoriev I.V."/>
            <person name="Mortensen U.H."/>
            <person name="Andersen M.R."/>
            <person name="Baker S.E."/>
        </authorList>
    </citation>
    <scope>NUCLEOTIDE SEQUENCE</scope>
    <source>
        <strain evidence="2">CBS 122712</strain>
    </source>
</reference>
<proteinExistence type="predicted"/>
<sequence>MRFSVISVSLLSLFASSALAIPSASGTLSCSDVSSELSGYEQRLAKATDTSSPKYQAVQNLIDSAKNLESADCGSSSKRSYYPPESTGLIGEILNAVDSLVTPGSRSVNDQPITEKRDFRRRAWDRPDQVPSQSRRTMEGCNVQDDLGLCSLYRRIVLVENISRGIVEILGSTLDIDPLFLEAHIGRNGCSSNPMLEYADYSCQKFLTCHYPRAITLEGVQGSVESLAEWKNSYIAMVLLLQHYDSELIRRAVRKKVADIKKDPEDCTRPPKQSESSVSNLTGFRRWFMSTINPPQAQVKITQLRESSEKKTRRINWSDPVFQTFMTMRTWIMPIITQNYRDIKYLRSQTLALPPIIDTYDAVINSLGQFASALDTRW</sequence>
<evidence type="ECO:0000256" key="1">
    <source>
        <dbReference type="SAM" id="SignalP"/>
    </source>
</evidence>
<organism evidence="2 3">
    <name type="scientific">Aspergillus eucalypticola (strain CBS 122712 / IBT 29274)</name>
    <dbReference type="NCBI Taxonomy" id="1448314"/>
    <lineage>
        <taxon>Eukaryota</taxon>
        <taxon>Fungi</taxon>
        <taxon>Dikarya</taxon>
        <taxon>Ascomycota</taxon>
        <taxon>Pezizomycotina</taxon>
        <taxon>Eurotiomycetes</taxon>
        <taxon>Eurotiomycetidae</taxon>
        <taxon>Eurotiales</taxon>
        <taxon>Aspergillaceae</taxon>
        <taxon>Aspergillus</taxon>
        <taxon>Aspergillus subgen. Circumdati</taxon>
    </lineage>
</organism>
<feature type="signal peptide" evidence="1">
    <location>
        <begin position="1"/>
        <end position="20"/>
    </location>
</feature>
<evidence type="ECO:0000313" key="3">
    <source>
        <dbReference type="Proteomes" id="UP000246171"/>
    </source>
</evidence>
<dbReference type="PROSITE" id="PS51257">
    <property type="entry name" value="PROKAR_LIPOPROTEIN"/>
    <property type="match status" value="1"/>
</dbReference>
<evidence type="ECO:0000313" key="2">
    <source>
        <dbReference type="EMBL" id="PWY66636.1"/>
    </source>
</evidence>
<protein>
    <submittedName>
        <fullName evidence="2">Uncharacterized protein</fullName>
    </submittedName>
</protein>
<dbReference type="VEuPathDB" id="FungiDB:BO83DRAFT_439880"/>
<feature type="chain" id="PRO_5016463728" evidence="1">
    <location>
        <begin position="21"/>
        <end position="378"/>
    </location>
</feature>
<dbReference type="RefSeq" id="XP_025385098.1">
    <property type="nucleotide sequence ID" value="XM_025536210.1"/>
</dbReference>
<keyword evidence="3" id="KW-1185">Reference proteome</keyword>
<dbReference type="OrthoDB" id="4492375at2759"/>
<dbReference type="EMBL" id="MSFU01000024">
    <property type="protein sequence ID" value="PWY66636.1"/>
    <property type="molecule type" value="Genomic_DNA"/>
</dbReference>
<gene>
    <name evidence="2" type="ORF">BO83DRAFT_439880</name>
</gene>
<name>A0A317UYG7_ASPEC</name>
<accession>A0A317UYG7</accession>
<comment type="caution">
    <text evidence="2">The sequence shown here is derived from an EMBL/GenBank/DDBJ whole genome shotgun (WGS) entry which is preliminary data.</text>
</comment>
<keyword evidence="1" id="KW-0732">Signal</keyword>